<accession>A0ABT8FXU1</accession>
<evidence type="ECO:0000313" key="2">
    <source>
        <dbReference type="EMBL" id="MDN4471504.1"/>
    </source>
</evidence>
<keyword evidence="1" id="KW-0812">Transmembrane</keyword>
<reference evidence="2" key="1">
    <citation type="submission" date="2023-06" db="EMBL/GenBank/DDBJ databases">
        <title>SYSU T00b26.</title>
        <authorList>
            <person name="Gao L."/>
            <person name="Fang B.-Z."/>
            <person name="Li W.-J."/>
        </authorList>
    </citation>
    <scope>NUCLEOTIDE SEQUENCE</scope>
    <source>
        <strain evidence="2">SYSU T00b26</strain>
    </source>
</reference>
<keyword evidence="3" id="KW-1185">Reference proteome</keyword>
<sequence length="185" mass="19844">MTHRTAAVDSGEHRPFDTARAWLRPALFALVVAASVSAIALVQPVLALVLLTLVGLLVARLHGSGLEPWRPHPVDRFPNTVSDARLRRFAADLRWRWEHGMVVGGLGRYADDGEYVGPVLTAVSQHGDAIVAHATLTPGTQLHEVDARTDRLAAGLEAAEASVLGGEQGTVALLVRERQTGEGWT</sequence>
<protein>
    <submittedName>
        <fullName evidence="2">Uncharacterized protein</fullName>
    </submittedName>
</protein>
<feature type="transmembrane region" description="Helical" evidence="1">
    <location>
        <begin position="21"/>
        <end position="39"/>
    </location>
</feature>
<keyword evidence="1" id="KW-0472">Membrane</keyword>
<keyword evidence="1" id="KW-1133">Transmembrane helix</keyword>
<dbReference type="Proteomes" id="UP001172738">
    <property type="component" value="Unassembled WGS sequence"/>
</dbReference>
<organism evidence="2 3">
    <name type="scientific">Demequina zhanjiangensis</name>
    <dbReference type="NCBI Taxonomy" id="3051659"/>
    <lineage>
        <taxon>Bacteria</taxon>
        <taxon>Bacillati</taxon>
        <taxon>Actinomycetota</taxon>
        <taxon>Actinomycetes</taxon>
        <taxon>Micrococcales</taxon>
        <taxon>Demequinaceae</taxon>
        <taxon>Demequina</taxon>
    </lineage>
</organism>
<evidence type="ECO:0000313" key="3">
    <source>
        <dbReference type="Proteomes" id="UP001172738"/>
    </source>
</evidence>
<dbReference type="EMBL" id="JAUHPV010000001">
    <property type="protein sequence ID" value="MDN4471504.1"/>
    <property type="molecule type" value="Genomic_DNA"/>
</dbReference>
<proteinExistence type="predicted"/>
<comment type="caution">
    <text evidence="2">The sequence shown here is derived from an EMBL/GenBank/DDBJ whole genome shotgun (WGS) entry which is preliminary data.</text>
</comment>
<gene>
    <name evidence="2" type="ORF">QQX04_00695</name>
</gene>
<dbReference type="RefSeq" id="WP_301125198.1">
    <property type="nucleotide sequence ID" value="NZ_JAUHPV010000001.1"/>
</dbReference>
<evidence type="ECO:0000256" key="1">
    <source>
        <dbReference type="SAM" id="Phobius"/>
    </source>
</evidence>
<name>A0ABT8FXU1_9MICO</name>